<gene>
    <name evidence="2" type="ORF">POPTR_003G092000</name>
</gene>
<keyword evidence="3" id="KW-1185">Reference proteome</keyword>
<proteinExistence type="predicted"/>
<dbReference type="InParanoid" id="U5GQA5"/>
<reference evidence="2 3" key="1">
    <citation type="journal article" date="2006" name="Science">
        <title>The genome of black cottonwood, Populus trichocarpa (Torr. &amp; Gray).</title>
        <authorList>
            <person name="Tuskan G.A."/>
            <person name="Difazio S."/>
            <person name="Jansson S."/>
            <person name="Bohlmann J."/>
            <person name="Grigoriev I."/>
            <person name="Hellsten U."/>
            <person name="Putnam N."/>
            <person name="Ralph S."/>
            <person name="Rombauts S."/>
            <person name="Salamov A."/>
            <person name="Schein J."/>
            <person name="Sterck L."/>
            <person name="Aerts A."/>
            <person name="Bhalerao R.R."/>
            <person name="Bhalerao R.P."/>
            <person name="Blaudez D."/>
            <person name="Boerjan W."/>
            <person name="Brun A."/>
            <person name="Brunner A."/>
            <person name="Busov V."/>
            <person name="Campbell M."/>
            <person name="Carlson J."/>
            <person name="Chalot M."/>
            <person name="Chapman J."/>
            <person name="Chen G.L."/>
            <person name="Cooper D."/>
            <person name="Coutinho P.M."/>
            <person name="Couturier J."/>
            <person name="Covert S."/>
            <person name="Cronk Q."/>
            <person name="Cunningham R."/>
            <person name="Davis J."/>
            <person name="Degroeve S."/>
            <person name="Dejardin A."/>
            <person name="Depamphilis C."/>
            <person name="Detter J."/>
            <person name="Dirks B."/>
            <person name="Dubchak I."/>
            <person name="Duplessis S."/>
            <person name="Ehlting J."/>
            <person name="Ellis B."/>
            <person name="Gendler K."/>
            <person name="Goodstein D."/>
            <person name="Gribskov M."/>
            <person name="Grimwood J."/>
            <person name="Groover A."/>
            <person name="Gunter L."/>
            <person name="Hamberger B."/>
            <person name="Heinze B."/>
            <person name="Helariutta Y."/>
            <person name="Henrissat B."/>
            <person name="Holligan D."/>
            <person name="Holt R."/>
            <person name="Huang W."/>
            <person name="Islam-Faridi N."/>
            <person name="Jones S."/>
            <person name="Jones-Rhoades M."/>
            <person name="Jorgensen R."/>
            <person name="Joshi C."/>
            <person name="Kangasjarvi J."/>
            <person name="Karlsson J."/>
            <person name="Kelleher C."/>
            <person name="Kirkpatrick R."/>
            <person name="Kirst M."/>
            <person name="Kohler A."/>
            <person name="Kalluri U."/>
            <person name="Larimer F."/>
            <person name="Leebens-Mack J."/>
            <person name="Leple J.C."/>
            <person name="Locascio P."/>
            <person name="Lou Y."/>
            <person name="Lucas S."/>
            <person name="Martin F."/>
            <person name="Montanini B."/>
            <person name="Napoli C."/>
            <person name="Nelson D.R."/>
            <person name="Nelson C."/>
            <person name="Nieminen K."/>
            <person name="Nilsson O."/>
            <person name="Pereda V."/>
            <person name="Peter G."/>
            <person name="Philippe R."/>
            <person name="Pilate G."/>
            <person name="Poliakov A."/>
            <person name="Razumovskaya J."/>
            <person name="Richardson P."/>
            <person name="Rinaldi C."/>
            <person name="Ritland K."/>
            <person name="Rouze P."/>
            <person name="Ryaboy D."/>
            <person name="Schmutz J."/>
            <person name="Schrader J."/>
            <person name="Segerman B."/>
            <person name="Shin H."/>
            <person name="Siddiqui A."/>
            <person name="Sterky F."/>
            <person name="Terry A."/>
            <person name="Tsai C.J."/>
            <person name="Uberbacher E."/>
            <person name="Unneberg P."/>
            <person name="Vahala J."/>
            <person name="Wall K."/>
            <person name="Wessler S."/>
            <person name="Yang G."/>
            <person name="Yin T."/>
            <person name="Douglas C."/>
            <person name="Marra M."/>
            <person name="Sandberg G."/>
            <person name="Van de Peer Y."/>
            <person name="Rokhsar D."/>
        </authorList>
    </citation>
    <scope>NUCLEOTIDE SEQUENCE [LARGE SCALE GENOMIC DNA]</scope>
    <source>
        <strain evidence="3">cv. Nisqually</strain>
    </source>
</reference>
<accession>U5GQA5</accession>
<evidence type="ECO:0000256" key="1">
    <source>
        <dbReference type="SAM" id="MobiDB-lite"/>
    </source>
</evidence>
<evidence type="ECO:0000313" key="3">
    <source>
        <dbReference type="Proteomes" id="UP000006729"/>
    </source>
</evidence>
<dbReference type="HOGENOM" id="CLU_2350625_0_0_1"/>
<sequence length="97" mass="11045">MEETRNASAISALPLNIESQTVCLANARMTGAPQERKNHSENSVSLWSGETYNTKPGRRDWKARQLLRLQIGWESVKKYSQQVNNCLPSILCRKNIK</sequence>
<organism evidence="2 3">
    <name type="scientific">Populus trichocarpa</name>
    <name type="common">Western balsam poplar</name>
    <name type="synonym">Populus balsamifera subsp. trichocarpa</name>
    <dbReference type="NCBI Taxonomy" id="3694"/>
    <lineage>
        <taxon>Eukaryota</taxon>
        <taxon>Viridiplantae</taxon>
        <taxon>Streptophyta</taxon>
        <taxon>Embryophyta</taxon>
        <taxon>Tracheophyta</taxon>
        <taxon>Spermatophyta</taxon>
        <taxon>Magnoliopsida</taxon>
        <taxon>eudicotyledons</taxon>
        <taxon>Gunneridae</taxon>
        <taxon>Pentapetalae</taxon>
        <taxon>rosids</taxon>
        <taxon>fabids</taxon>
        <taxon>Malpighiales</taxon>
        <taxon>Salicaceae</taxon>
        <taxon>Saliceae</taxon>
        <taxon>Populus</taxon>
    </lineage>
</organism>
<feature type="region of interest" description="Disordered" evidence="1">
    <location>
        <begin position="29"/>
        <end position="56"/>
    </location>
</feature>
<name>U5GQA5_POPTR</name>
<protein>
    <submittedName>
        <fullName evidence="2">Uncharacterized protein</fullName>
    </submittedName>
</protein>
<dbReference type="Proteomes" id="UP000006729">
    <property type="component" value="Chromosome 3"/>
</dbReference>
<dbReference type="AlphaFoldDB" id="U5GQA5"/>
<feature type="compositionally biased region" description="Polar residues" evidence="1">
    <location>
        <begin position="41"/>
        <end position="54"/>
    </location>
</feature>
<evidence type="ECO:0000313" key="2">
    <source>
        <dbReference type="EMBL" id="PNT44562.1"/>
    </source>
</evidence>
<dbReference type="EMBL" id="CM009292">
    <property type="protein sequence ID" value="PNT44562.1"/>
    <property type="molecule type" value="Genomic_DNA"/>
</dbReference>